<reference evidence="1 2" key="1">
    <citation type="submission" date="2018-01" db="EMBL/GenBank/DDBJ databases">
        <title>Draft genome sequence of Paucibacter aquatile CR182 isolated from freshwater of the Nakdong River.</title>
        <authorList>
            <person name="Choi A."/>
            <person name="Chung E.J."/>
        </authorList>
    </citation>
    <scope>NUCLEOTIDE SEQUENCE [LARGE SCALE GENOMIC DNA]</scope>
    <source>
        <strain evidence="1 2">CR182</strain>
    </source>
</reference>
<gene>
    <name evidence="1" type="ORF">C1O66_00100</name>
</gene>
<evidence type="ECO:0000313" key="1">
    <source>
        <dbReference type="EMBL" id="PND39857.1"/>
    </source>
</evidence>
<keyword evidence="2" id="KW-1185">Reference proteome</keyword>
<sequence>MEFRPVPALEGSAMPQMVWFLVGCTQSSRRMAKTNVSVFFLTLPPTGRAVRRPGDCHMTQFTSPRPLNLRLQKPCNPLVAPALMRQAGKHGHQQHEVRLRQAAQRELRQEILRVGRPDASP</sequence>
<organism evidence="1 2">
    <name type="scientific">Kinneretia aquatilis</name>
    <dbReference type="NCBI Taxonomy" id="2070761"/>
    <lineage>
        <taxon>Bacteria</taxon>
        <taxon>Pseudomonadati</taxon>
        <taxon>Pseudomonadota</taxon>
        <taxon>Betaproteobacteria</taxon>
        <taxon>Burkholderiales</taxon>
        <taxon>Sphaerotilaceae</taxon>
        <taxon>Roseateles</taxon>
    </lineage>
</organism>
<accession>A0A2N8L2E3</accession>
<dbReference type="Proteomes" id="UP000235916">
    <property type="component" value="Unassembled WGS sequence"/>
</dbReference>
<protein>
    <submittedName>
        <fullName evidence="1">Uncharacterized protein</fullName>
    </submittedName>
</protein>
<dbReference type="AlphaFoldDB" id="A0A2N8L2E3"/>
<dbReference type="EMBL" id="POSP01000001">
    <property type="protein sequence ID" value="PND39857.1"/>
    <property type="molecule type" value="Genomic_DNA"/>
</dbReference>
<proteinExistence type="predicted"/>
<comment type="caution">
    <text evidence="1">The sequence shown here is derived from an EMBL/GenBank/DDBJ whole genome shotgun (WGS) entry which is preliminary data.</text>
</comment>
<name>A0A2N8L2E3_9BURK</name>
<dbReference type="PROSITE" id="PS51257">
    <property type="entry name" value="PROKAR_LIPOPROTEIN"/>
    <property type="match status" value="1"/>
</dbReference>
<evidence type="ECO:0000313" key="2">
    <source>
        <dbReference type="Proteomes" id="UP000235916"/>
    </source>
</evidence>